<dbReference type="STRING" id="360104.CCC13826_0531"/>
<gene>
    <name evidence="1" type="ORF">CCC13826_0531</name>
</gene>
<dbReference type="EMBL" id="CP000792">
    <property type="protein sequence ID" value="ABW74813.1"/>
    <property type="molecule type" value="Genomic_DNA"/>
</dbReference>
<proteinExistence type="predicted"/>
<sequence>MKRELNIIREQIDLYKIDLSELTVITECATGAYSYNIFTLLLSGAKSVVAYGKDTRFGSFYEAKKIVEDIAKNTGINISNLEITNSLSDSQIKSADIITNSGLLRPLNSKLLSKMKKTAVIPLMWETWEFTENELDLNSAIQNDILVLGTNEGHEKLNIYPISGILAIDILLKMGLEVYKNKVIVLGSGIIGKSISKCLEKNDVEYVWFSKDKTDGSHFSYDDFLNFKKIIKYFDAIIFAEHQFAVDIIYDVFGYSFSDIHHENPEIKVGIISGNINIEELQKSNLDYFPKNIMPFGVLTHQPYNLGPRPVLELFAAGVKVGEQMARCRISGMSLEKTIKFVLKKTLAMDFVGESYMQRYKRVRFINNEKS</sequence>
<organism evidence="1 2">
    <name type="scientific">Campylobacter concisus (strain 13826)</name>
    <dbReference type="NCBI Taxonomy" id="360104"/>
    <lineage>
        <taxon>Bacteria</taxon>
        <taxon>Pseudomonadati</taxon>
        <taxon>Campylobacterota</taxon>
        <taxon>Epsilonproteobacteria</taxon>
        <taxon>Campylobacterales</taxon>
        <taxon>Campylobacteraceae</taxon>
        <taxon>Campylobacter</taxon>
    </lineage>
</organism>
<dbReference type="KEGG" id="cco:CCC13826_0531"/>
<evidence type="ECO:0000313" key="2">
    <source>
        <dbReference type="Proteomes" id="UP000001121"/>
    </source>
</evidence>
<evidence type="ECO:0000313" key="1">
    <source>
        <dbReference type="EMBL" id="ABW74813.1"/>
    </source>
</evidence>
<dbReference type="OrthoDB" id="9811799at2"/>
<dbReference type="eggNOG" id="COG1052">
    <property type="taxonomic scope" value="Bacteria"/>
</dbReference>
<accession>A8Z6N4</accession>
<dbReference type="RefSeq" id="WP_048809865.1">
    <property type="nucleotide sequence ID" value="NC_009802.2"/>
</dbReference>
<dbReference type="HOGENOM" id="CLU_828853_0_0_7"/>
<reference evidence="2" key="1">
    <citation type="submission" date="2007-10" db="EMBL/GenBank/DDBJ databases">
        <title>Genome sequence of Campylobacter concisus 13826 isolated from human feces.</title>
        <authorList>
            <person name="Fouts D.E."/>
            <person name="Mongodin E.F."/>
            <person name="Puiu D."/>
            <person name="Sebastian Y."/>
            <person name="Miller W.G."/>
            <person name="Mandrell R.E."/>
            <person name="On S."/>
            <person name="Nelson K.E."/>
        </authorList>
    </citation>
    <scope>NUCLEOTIDE SEQUENCE [LARGE SCALE GENOMIC DNA]</scope>
    <source>
        <strain evidence="2">13826</strain>
    </source>
</reference>
<dbReference type="Proteomes" id="UP000001121">
    <property type="component" value="Chromosome"/>
</dbReference>
<name>A8Z6N4_CAMC1</name>
<dbReference type="AlphaFoldDB" id="A8Z6N4"/>
<protein>
    <submittedName>
        <fullName evidence="1">Uncharacterized protein</fullName>
    </submittedName>
</protein>